<reference evidence="1 2" key="1">
    <citation type="submission" date="2021-08" db="EMBL/GenBank/DDBJ databases">
        <title>Complete genome sequence of Leptospira kobayashii strain E30.</title>
        <authorList>
            <person name="Nakao R."/>
            <person name="Nakamura S."/>
            <person name="Masuzawa T."/>
            <person name="Koizumi N."/>
        </authorList>
    </citation>
    <scope>NUCLEOTIDE SEQUENCE [LARGE SCALE GENOMIC DNA]</scope>
    <source>
        <strain evidence="1 2">E30</strain>
    </source>
</reference>
<proteinExistence type="predicted"/>
<protein>
    <submittedName>
        <fullName evidence="1">Uncharacterized protein</fullName>
    </submittedName>
</protein>
<evidence type="ECO:0000313" key="1">
    <source>
        <dbReference type="EMBL" id="BDA79959.1"/>
    </source>
</evidence>
<keyword evidence="2" id="KW-1185">Reference proteome</keyword>
<organism evidence="1 2">
    <name type="scientific">Leptospira kobayashii</name>
    <dbReference type="NCBI Taxonomy" id="1917830"/>
    <lineage>
        <taxon>Bacteria</taxon>
        <taxon>Pseudomonadati</taxon>
        <taxon>Spirochaetota</taxon>
        <taxon>Spirochaetia</taxon>
        <taxon>Leptospirales</taxon>
        <taxon>Leptospiraceae</taxon>
        <taxon>Leptospira</taxon>
    </lineage>
</organism>
<accession>A0ABN6KHD9</accession>
<dbReference type="EMBL" id="AP025028">
    <property type="protein sequence ID" value="BDA79959.1"/>
    <property type="molecule type" value="Genomic_DNA"/>
</dbReference>
<sequence length="315" mass="35781">MISEGWRKGLLAEKDNCNQLVRMIKQSNANFAEENLKSVLEPYYNAFGTALGDNPTSEQILTSFELLLNLLLKGILREPGGEKENRFFRLISRLKSPLQEDIKTTLSYLVNVTSKFNQQKETIFLNRLTTISPEIKSIRDLKKIMAFLAWVGGKPEYREISLEEMKELSPELKNSLVSEWGGDFSSFQSVFQKSPFGENVQPGGSKIKYKLISGYPLLGGDFFEQPLVGKDKEGYYAISGKNQYRLYFDLFGDSLYGESISEKPGPVKIDHPFWKVVLEKSISLSEITSVVAEENFILLTVSYSYSIFLFYKVAS</sequence>
<dbReference type="Proteomes" id="UP000245263">
    <property type="component" value="Chromosome 1"/>
</dbReference>
<evidence type="ECO:0000313" key="2">
    <source>
        <dbReference type="Proteomes" id="UP000245263"/>
    </source>
</evidence>
<gene>
    <name evidence="1" type="ORF">LPTSP3_g28890</name>
</gene>
<dbReference type="RefSeq" id="WP_109021104.1">
    <property type="nucleotide sequence ID" value="NZ_AP025028.1"/>
</dbReference>
<name>A0ABN6KHD9_9LEPT</name>